<reference evidence="3 4" key="1">
    <citation type="submission" date="2024-07" db="EMBL/GenBank/DDBJ databases">
        <authorList>
            <person name="Yun M."/>
        </authorList>
    </citation>
    <scope>NUCLEOTIDE SEQUENCE [LARGE SCALE GENOMIC DNA]</scope>
    <source>
        <strain evidence="3 4">MS01</strain>
    </source>
</reference>
<evidence type="ECO:0000313" key="4">
    <source>
        <dbReference type="Proteomes" id="UP001556617"/>
    </source>
</evidence>
<accession>A0ABV3S3W5</accession>
<keyword evidence="2" id="KW-1133">Transmembrane helix</keyword>
<keyword evidence="4" id="KW-1185">Reference proteome</keyword>
<evidence type="ECO:0000256" key="2">
    <source>
        <dbReference type="SAM" id="Phobius"/>
    </source>
</evidence>
<dbReference type="InterPro" id="IPR053154">
    <property type="entry name" value="c-di-AMP_regulator"/>
</dbReference>
<keyword evidence="2" id="KW-0812">Transmembrane</keyword>
<proteinExistence type="predicted"/>
<gene>
    <name evidence="3" type="ORF">AB3K24_07145</name>
</gene>
<evidence type="ECO:0000256" key="1">
    <source>
        <dbReference type="SAM" id="MobiDB-lite"/>
    </source>
</evidence>
<name>A0ABV3S3W5_9LACO</name>
<dbReference type="EMBL" id="JBFPER010000001">
    <property type="protein sequence ID" value="MEX0381128.1"/>
    <property type="molecule type" value="Genomic_DNA"/>
</dbReference>
<dbReference type="Gene3D" id="2.170.120.30">
    <property type="match status" value="1"/>
</dbReference>
<feature type="region of interest" description="Disordered" evidence="1">
    <location>
        <begin position="315"/>
        <end position="360"/>
    </location>
</feature>
<sequence>MKKIGQSKIVNLVIAFVIAILLSSYVLSTRSNRSSNSGSNNFSTIIPEKKATLKVALNVQFDNDKYVVIGAPTTVQVDIEGSGALVSAAQSRNDIQTSIDLRGLKAGKHTATVALRGVNASLTSTVNPQKVTVTIARKTSTTLPINVSYNSDNIAKGYTASEPTTDPKHVTITGPKTNVDAVNSIAARLNLPSGVKTSLTRTVQLVALDKDGNTVEVNLSRQTVEATLAIAPEDSKRLSLNANVKNGGSNNYQITFEPRTVTAYGSSDILNAMDNISVPVDVNGISDKGTLNVELPNIDGIVRYDRSTVTATVSQIKESSNNNSSSSGSSDSSSTSAATSSSASASSETDTSDAGTSSSN</sequence>
<dbReference type="Pfam" id="PF07949">
    <property type="entry name" value="YbbR"/>
    <property type="match status" value="3"/>
</dbReference>
<dbReference type="PANTHER" id="PTHR37804">
    <property type="entry name" value="CDAA REGULATORY PROTEIN CDAR"/>
    <property type="match status" value="1"/>
</dbReference>
<dbReference type="PANTHER" id="PTHR37804:SF1">
    <property type="entry name" value="CDAA REGULATORY PROTEIN CDAR"/>
    <property type="match status" value="1"/>
</dbReference>
<feature type="compositionally biased region" description="Low complexity" evidence="1">
    <location>
        <begin position="318"/>
        <end position="360"/>
    </location>
</feature>
<dbReference type="Gene3D" id="2.170.120.40">
    <property type="entry name" value="YbbR-like domain"/>
    <property type="match status" value="2"/>
</dbReference>
<organism evidence="3 4">
    <name type="scientific">Leuconostoc aquikimchii</name>
    <dbReference type="NCBI Taxonomy" id="3236804"/>
    <lineage>
        <taxon>Bacteria</taxon>
        <taxon>Bacillati</taxon>
        <taxon>Bacillota</taxon>
        <taxon>Bacilli</taxon>
        <taxon>Lactobacillales</taxon>
        <taxon>Lactobacillaceae</taxon>
        <taxon>Leuconostoc</taxon>
    </lineage>
</organism>
<feature type="transmembrane region" description="Helical" evidence="2">
    <location>
        <begin position="9"/>
        <end position="27"/>
    </location>
</feature>
<comment type="caution">
    <text evidence="3">The sequence shown here is derived from an EMBL/GenBank/DDBJ whole genome shotgun (WGS) entry which is preliminary data.</text>
</comment>
<evidence type="ECO:0000313" key="3">
    <source>
        <dbReference type="EMBL" id="MEX0381128.1"/>
    </source>
</evidence>
<protein>
    <submittedName>
        <fullName evidence="3">YbbR-like domain-containing protein</fullName>
    </submittedName>
</protein>
<dbReference type="InterPro" id="IPR012505">
    <property type="entry name" value="YbbR"/>
</dbReference>
<keyword evidence="2" id="KW-0472">Membrane</keyword>
<dbReference type="Proteomes" id="UP001556617">
    <property type="component" value="Unassembled WGS sequence"/>
</dbReference>
<dbReference type="RefSeq" id="WP_367974689.1">
    <property type="nucleotide sequence ID" value="NZ_JBFPEQ010000001.1"/>
</dbReference>